<gene>
    <name evidence="7" type="ORF">GWK15_18340</name>
    <name evidence="6" type="ORF">GXW75_00275</name>
</gene>
<dbReference type="InterPro" id="IPR000873">
    <property type="entry name" value="AMP-dep_synth/lig_dom"/>
</dbReference>
<feature type="domain" description="AMP-binding enzyme C-terminal" evidence="5">
    <location>
        <begin position="446"/>
        <end position="519"/>
    </location>
</feature>
<dbReference type="InterPro" id="IPR020845">
    <property type="entry name" value="AMP-binding_CS"/>
</dbReference>
<dbReference type="PANTHER" id="PTHR43201">
    <property type="entry name" value="ACYL-COA SYNTHETASE"/>
    <property type="match status" value="1"/>
</dbReference>
<dbReference type="GO" id="GO:0006631">
    <property type="term" value="P:fatty acid metabolic process"/>
    <property type="evidence" value="ECO:0007669"/>
    <property type="project" value="TreeGrafter"/>
</dbReference>
<evidence type="ECO:0000256" key="1">
    <source>
        <dbReference type="ARBA" id="ARBA00006432"/>
    </source>
</evidence>
<evidence type="ECO:0000313" key="8">
    <source>
        <dbReference type="Proteomes" id="UP000746741"/>
    </source>
</evidence>
<dbReference type="Proteomes" id="UP001138708">
    <property type="component" value="Unassembled WGS sequence"/>
</dbReference>
<keyword evidence="8" id="KW-1185">Reference proteome</keyword>
<feature type="region of interest" description="Disordered" evidence="3">
    <location>
        <begin position="181"/>
        <end position="211"/>
    </location>
</feature>
<dbReference type="EMBL" id="JAAVUP010000006">
    <property type="protein sequence ID" value="NKE18920.1"/>
    <property type="molecule type" value="Genomic_DNA"/>
</dbReference>
<evidence type="ECO:0000313" key="7">
    <source>
        <dbReference type="EMBL" id="NKE18920.1"/>
    </source>
</evidence>
<comment type="caution">
    <text evidence="6">The sequence shown here is derived from an EMBL/GenBank/DDBJ whole genome shotgun (WGS) entry which is preliminary data.</text>
</comment>
<feature type="compositionally biased region" description="Basic residues" evidence="3">
    <location>
        <begin position="1"/>
        <end position="12"/>
    </location>
</feature>
<dbReference type="GO" id="GO:0031956">
    <property type="term" value="F:medium-chain fatty acid-CoA ligase activity"/>
    <property type="evidence" value="ECO:0007669"/>
    <property type="project" value="TreeGrafter"/>
</dbReference>
<proteinExistence type="inferred from homology"/>
<evidence type="ECO:0000259" key="5">
    <source>
        <dbReference type="Pfam" id="PF13193"/>
    </source>
</evidence>
<dbReference type="InterPro" id="IPR042099">
    <property type="entry name" value="ANL_N_sf"/>
</dbReference>
<reference evidence="6" key="1">
    <citation type="submission" date="2020-01" db="EMBL/GenBank/DDBJ databases">
        <authorList>
            <person name="Rat A."/>
        </authorList>
    </citation>
    <scope>NUCLEOTIDE SEQUENCE</scope>
    <source>
        <strain evidence="6">LMG 31161</strain>
    </source>
</reference>
<evidence type="ECO:0000256" key="3">
    <source>
        <dbReference type="SAM" id="MobiDB-lite"/>
    </source>
</evidence>
<feature type="region of interest" description="Disordered" evidence="3">
    <location>
        <begin position="1"/>
        <end position="27"/>
    </location>
</feature>
<dbReference type="InterPro" id="IPR045851">
    <property type="entry name" value="AMP-bd_C_sf"/>
</dbReference>
<evidence type="ECO:0000256" key="2">
    <source>
        <dbReference type="ARBA" id="ARBA00022598"/>
    </source>
</evidence>
<reference evidence="6" key="3">
    <citation type="journal article" date="2021" name="Syst. Appl. Microbiol.">
        <title>Roseomonas hellenica sp. nov., isolated from roots of wild-growing Alkanna tinctoria.</title>
        <authorList>
            <person name="Rat A."/>
            <person name="Naranjo H.D."/>
            <person name="Lebbe L."/>
            <person name="Cnockaert M."/>
            <person name="Krigas N."/>
            <person name="Grigoriadou K."/>
            <person name="Maloupa E."/>
            <person name="Willems A."/>
        </authorList>
    </citation>
    <scope>NUCLEOTIDE SEQUENCE</scope>
    <source>
        <strain evidence="6">LMG 31161</strain>
    </source>
</reference>
<evidence type="ECO:0000259" key="4">
    <source>
        <dbReference type="Pfam" id="PF00501"/>
    </source>
</evidence>
<dbReference type="PROSITE" id="PS00455">
    <property type="entry name" value="AMP_BINDING"/>
    <property type="match status" value="1"/>
</dbReference>
<accession>A0A9X9WBF4</accession>
<dbReference type="Gene3D" id="3.30.300.30">
    <property type="match status" value="1"/>
</dbReference>
<dbReference type="EMBL" id="JAAEDK010000001">
    <property type="protein sequence ID" value="MBR0657664.1"/>
    <property type="molecule type" value="Genomic_DNA"/>
</dbReference>
<dbReference type="InterPro" id="IPR025110">
    <property type="entry name" value="AMP-bd_C"/>
</dbReference>
<dbReference type="PANTHER" id="PTHR43201:SF5">
    <property type="entry name" value="MEDIUM-CHAIN ACYL-COA LIGASE ACSF2, MITOCHONDRIAL"/>
    <property type="match status" value="1"/>
</dbReference>
<feature type="domain" description="AMP-dependent synthetase/ligase" evidence="4">
    <location>
        <begin position="20"/>
        <end position="385"/>
    </location>
</feature>
<evidence type="ECO:0000313" key="6">
    <source>
        <dbReference type="EMBL" id="MBR0657664.1"/>
    </source>
</evidence>
<dbReference type="AlphaFoldDB" id="A0A9X9WBF4"/>
<dbReference type="NCBIfam" id="NF009071">
    <property type="entry name" value="PRK12406.1"/>
    <property type="match status" value="1"/>
</dbReference>
<keyword evidence="2" id="KW-0436">Ligase</keyword>
<dbReference type="Gene3D" id="3.40.50.12780">
    <property type="entry name" value="N-terminal domain of ligase-like"/>
    <property type="match status" value="1"/>
</dbReference>
<reference evidence="7 8" key="2">
    <citation type="submission" date="2020-02" db="EMBL/GenBank/DDBJ databases">
        <authorList>
            <person name="Sun Q."/>
            <person name="Inoue M."/>
        </authorList>
    </citation>
    <scope>NUCLEOTIDE SEQUENCE [LARGE SCALE GENOMIC DNA]</scope>
    <source>
        <strain evidence="7 8">KCTC 22478</strain>
    </source>
</reference>
<dbReference type="Pfam" id="PF00501">
    <property type="entry name" value="AMP-binding"/>
    <property type="match status" value="1"/>
</dbReference>
<dbReference type="Pfam" id="PF13193">
    <property type="entry name" value="AMP-binding_C"/>
    <property type="match status" value="1"/>
</dbReference>
<dbReference type="SUPFAM" id="SSF56801">
    <property type="entry name" value="Acetyl-CoA synthetase-like"/>
    <property type="match status" value="1"/>
</dbReference>
<sequence>MESRPRCGRLPRARPGTGRHRAEQRPGGIPAVTAPAVIVSGDRQVTRDALMARVRRAATGFSALGVGPGDCVALLLRNDFSFLEASLAATTLGGYAVPINWHWKPDEVAYLLRDCEARIVVVHADLAHLLSEAPEGLTILVVPTPPEAAAAYGIPPGQHPAPGEDWDAFIARHAEWDRPPQPARESMIYTSGTTGRPKGVRRQPPTPEQAAATARNRAQIYGLVPGIRALVPGPMYHSAPNGFGLRAVPLSEVLVLMPRFDPEETLALIERHRITTVFLVPTMMVRLLRLPEEVKRRYDLSSLRHVTHAAAPCPPEVKQAMLDWWGPVIHEFYGATDLGAPTACTPEQWLAKPGTVGTLTEGAIVKILGANGEECPVGVPGEIFASVAYMPDFTYNKRDGERRAVELGGLITVGDVGYFDADGYLFLCDRKRDMVISGGVNIYPAEIEAVMIGIPGVLDCAVFGIPDAEYGESLCAAVRAAPGTTEATIREALKAKLANFKVPRVIDFHDELPRDDSGKLLKRKLREPYWQGAGRAI</sequence>
<dbReference type="Proteomes" id="UP000746741">
    <property type="component" value="Unassembled WGS sequence"/>
</dbReference>
<evidence type="ECO:0000313" key="9">
    <source>
        <dbReference type="Proteomes" id="UP001138708"/>
    </source>
</evidence>
<protein>
    <submittedName>
        <fullName evidence="6">AMP-binding protein</fullName>
    </submittedName>
</protein>
<organism evidence="6 9">
    <name type="scientific">Neoroseomonas oryzicola</name>
    <dbReference type="NCBI Taxonomy" id="535904"/>
    <lineage>
        <taxon>Bacteria</taxon>
        <taxon>Pseudomonadati</taxon>
        <taxon>Pseudomonadota</taxon>
        <taxon>Alphaproteobacteria</taxon>
        <taxon>Acetobacterales</taxon>
        <taxon>Acetobacteraceae</taxon>
        <taxon>Neoroseomonas</taxon>
    </lineage>
</organism>
<name>A0A9X9WBF4_9PROT</name>
<comment type="similarity">
    <text evidence="1">Belongs to the ATP-dependent AMP-binding enzyme family.</text>
</comment>